<gene>
    <name evidence="1" type="ORF">BRADI_2g21427v3</name>
</gene>
<name>A0A0Q3IZ33_BRADI</name>
<dbReference type="Gramene" id="KQK05652">
    <property type="protein sequence ID" value="KQK05652"/>
    <property type="gene ID" value="BRADI_2g21427v3"/>
</dbReference>
<reference evidence="1 2" key="1">
    <citation type="journal article" date="2010" name="Nature">
        <title>Genome sequencing and analysis of the model grass Brachypodium distachyon.</title>
        <authorList>
            <consortium name="International Brachypodium Initiative"/>
        </authorList>
    </citation>
    <scope>NUCLEOTIDE SEQUENCE [LARGE SCALE GENOMIC DNA]</scope>
    <source>
        <strain evidence="1 2">Bd21</strain>
    </source>
</reference>
<proteinExistence type="predicted"/>
<dbReference type="InParanoid" id="A0A0Q3IZ33"/>
<dbReference type="AlphaFoldDB" id="A0A0Q3IZ33"/>
<sequence length="77" mass="8282">MPNRPPPPGCSVPDGRRKSLLLREGAAARLPISPAPPPKSSPWIGISNSKPLMGRIITITYISIIITDVTHFARSLV</sequence>
<evidence type="ECO:0000313" key="3">
    <source>
        <dbReference type="Proteomes" id="UP000008810"/>
    </source>
</evidence>
<dbReference type="EnsemblPlants" id="KQK05652">
    <property type="protein sequence ID" value="KQK05652"/>
    <property type="gene ID" value="BRADI_2g21427v3"/>
</dbReference>
<evidence type="ECO:0000313" key="1">
    <source>
        <dbReference type="EMBL" id="KQK05652.2"/>
    </source>
</evidence>
<accession>A0A0Q3IZ33</accession>
<evidence type="ECO:0000313" key="2">
    <source>
        <dbReference type="EnsemblPlants" id="KQK05652"/>
    </source>
</evidence>
<keyword evidence="3" id="KW-1185">Reference proteome</keyword>
<organism evidence="1">
    <name type="scientific">Brachypodium distachyon</name>
    <name type="common">Purple false brome</name>
    <name type="synonym">Trachynia distachya</name>
    <dbReference type="NCBI Taxonomy" id="15368"/>
    <lineage>
        <taxon>Eukaryota</taxon>
        <taxon>Viridiplantae</taxon>
        <taxon>Streptophyta</taxon>
        <taxon>Embryophyta</taxon>
        <taxon>Tracheophyta</taxon>
        <taxon>Spermatophyta</taxon>
        <taxon>Magnoliopsida</taxon>
        <taxon>Liliopsida</taxon>
        <taxon>Poales</taxon>
        <taxon>Poaceae</taxon>
        <taxon>BOP clade</taxon>
        <taxon>Pooideae</taxon>
        <taxon>Stipodae</taxon>
        <taxon>Brachypodieae</taxon>
        <taxon>Brachypodium</taxon>
    </lineage>
</organism>
<protein>
    <submittedName>
        <fullName evidence="1 2">Uncharacterized protein</fullName>
    </submittedName>
</protein>
<reference evidence="2" key="3">
    <citation type="submission" date="2018-08" db="UniProtKB">
        <authorList>
            <consortium name="EnsemblPlants"/>
        </authorList>
    </citation>
    <scope>IDENTIFICATION</scope>
    <source>
        <strain evidence="2">cv. Bd21</strain>
    </source>
</reference>
<dbReference type="EMBL" id="CM000881">
    <property type="protein sequence ID" value="KQK05652.2"/>
    <property type="molecule type" value="Genomic_DNA"/>
</dbReference>
<dbReference type="Proteomes" id="UP000008810">
    <property type="component" value="Chromosome 2"/>
</dbReference>
<reference evidence="1" key="2">
    <citation type="submission" date="2017-06" db="EMBL/GenBank/DDBJ databases">
        <title>WGS assembly of Brachypodium distachyon.</title>
        <authorList>
            <consortium name="The International Brachypodium Initiative"/>
            <person name="Lucas S."/>
            <person name="Harmon-Smith M."/>
            <person name="Lail K."/>
            <person name="Tice H."/>
            <person name="Grimwood J."/>
            <person name="Bruce D."/>
            <person name="Barry K."/>
            <person name="Shu S."/>
            <person name="Lindquist E."/>
            <person name="Wang M."/>
            <person name="Pitluck S."/>
            <person name="Vogel J.P."/>
            <person name="Garvin D.F."/>
            <person name="Mockler T.C."/>
            <person name="Schmutz J."/>
            <person name="Rokhsar D."/>
            <person name="Bevan M.W."/>
        </authorList>
    </citation>
    <scope>NUCLEOTIDE SEQUENCE</scope>
    <source>
        <strain evidence="1">Bd21</strain>
    </source>
</reference>